<gene>
    <name evidence="2" type="ORF">ACFYG5_09355</name>
</gene>
<proteinExistence type="predicted"/>
<dbReference type="InterPro" id="IPR006448">
    <property type="entry name" value="Phage_term_ssu_P27"/>
</dbReference>
<sequence>MDTGHTPFISHNRVNPLKNTATNPPPKGLSPAAVAWWKRLHAEFDLADEAASFLLESALRSFDRMTQAAALVEKHGIVVEDKFGQLKSNPATTVERDSRAAMHSAFKALNLDVLPPQKPGRPAGR</sequence>
<organism evidence="2">
    <name type="scientific">Rhodanobacter sp. FW102-FHT14D07</name>
    <dbReference type="NCBI Taxonomy" id="3351462"/>
    <lineage>
        <taxon>Bacteria</taxon>
        <taxon>Pseudomonadati</taxon>
        <taxon>Pseudomonadota</taxon>
        <taxon>Gammaproteobacteria</taxon>
        <taxon>Lysobacterales</taxon>
        <taxon>Rhodanobacteraceae</taxon>
        <taxon>Rhodanobacter</taxon>
    </lineage>
</organism>
<reference evidence="2" key="1">
    <citation type="submission" date="2024-10" db="EMBL/GenBank/DDBJ databases">
        <authorList>
            <person name="Lesea H.P."/>
            <person name="Kuehl J.V."/>
            <person name="Chandonia J.-M."/>
        </authorList>
    </citation>
    <scope>NUCLEOTIDE SEQUENCE</scope>
    <source>
        <strain evidence="2">FW102-FHT14D07</strain>
    </source>
</reference>
<dbReference type="AlphaFoldDB" id="A0AB74V0J3"/>
<dbReference type="RefSeq" id="WP_395117750.1">
    <property type="nucleotide sequence ID" value="NZ_CP170721.1"/>
</dbReference>
<feature type="region of interest" description="Disordered" evidence="1">
    <location>
        <begin position="1"/>
        <end position="29"/>
    </location>
</feature>
<evidence type="ECO:0000256" key="1">
    <source>
        <dbReference type="SAM" id="MobiDB-lite"/>
    </source>
</evidence>
<protein>
    <submittedName>
        <fullName evidence="2">P27 family phage terminase small subunit</fullName>
    </submittedName>
</protein>
<dbReference type="Pfam" id="PF05119">
    <property type="entry name" value="Terminase_4"/>
    <property type="match status" value="1"/>
</dbReference>
<dbReference type="EMBL" id="CP170721">
    <property type="protein sequence ID" value="XIA20308.1"/>
    <property type="molecule type" value="Genomic_DNA"/>
</dbReference>
<name>A0AB74V0J3_9GAMM</name>
<evidence type="ECO:0000313" key="2">
    <source>
        <dbReference type="EMBL" id="XIA20308.1"/>
    </source>
</evidence>
<accession>A0AB74V0J3</accession>